<keyword evidence="1" id="KW-0472">Membrane</keyword>
<feature type="transmembrane region" description="Helical" evidence="1">
    <location>
        <begin position="350"/>
        <end position="374"/>
    </location>
</feature>
<proteinExistence type="predicted"/>
<feature type="transmembrane region" description="Helical" evidence="1">
    <location>
        <begin position="505"/>
        <end position="530"/>
    </location>
</feature>
<feature type="transmembrane region" description="Helical" evidence="1">
    <location>
        <begin position="187"/>
        <end position="209"/>
    </location>
</feature>
<dbReference type="OrthoDB" id="5392263at2759"/>
<dbReference type="EMBL" id="KQ947406">
    <property type="protein sequence ID" value="KUJ22862.1"/>
    <property type="molecule type" value="Genomic_DNA"/>
</dbReference>
<keyword evidence="1" id="KW-1133">Transmembrane helix</keyword>
<dbReference type="InParanoid" id="A0A194XT18"/>
<evidence type="ECO:0000256" key="1">
    <source>
        <dbReference type="SAM" id="Phobius"/>
    </source>
</evidence>
<name>A0A194XT18_MOLSC</name>
<feature type="transmembrane region" description="Helical" evidence="1">
    <location>
        <begin position="609"/>
        <end position="636"/>
    </location>
</feature>
<evidence type="ECO:0000313" key="3">
    <source>
        <dbReference type="Proteomes" id="UP000070700"/>
    </source>
</evidence>
<protein>
    <submittedName>
        <fullName evidence="2">Uncharacterized protein</fullName>
    </submittedName>
</protein>
<feature type="transmembrane region" description="Helical" evidence="1">
    <location>
        <begin position="158"/>
        <end position="181"/>
    </location>
</feature>
<feature type="transmembrane region" description="Helical" evidence="1">
    <location>
        <begin position="679"/>
        <end position="701"/>
    </location>
</feature>
<dbReference type="AlphaFoldDB" id="A0A194XT18"/>
<keyword evidence="3" id="KW-1185">Reference proteome</keyword>
<gene>
    <name evidence="2" type="ORF">LY89DRAFT_728972</name>
</gene>
<dbReference type="KEGG" id="psco:LY89DRAFT_728972"/>
<feature type="transmembrane region" description="Helical" evidence="1">
    <location>
        <begin position="118"/>
        <end position="137"/>
    </location>
</feature>
<dbReference type="GeneID" id="28829056"/>
<accession>A0A194XT18</accession>
<dbReference type="RefSeq" id="XP_018077217.1">
    <property type="nucleotide sequence ID" value="XM_018219330.1"/>
</dbReference>
<feature type="transmembrane region" description="Helical" evidence="1">
    <location>
        <begin position="542"/>
        <end position="560"/>
    </location>
</feature>
<keyword evidence="1" id="KW-0812">Transmembrane</keyword>
<evidence type="ECO:0000313" key="2">
    <source>
        <dbReference type="EMBL" id="KUJ22862.1"/>
    </source>
</evidence>
<reference evidence="2 3" key="1">
    <citation type="submission" date="2015-10" db="EMBL/GenBank/DDBJ databases">
        <title>Full genome of DAOMC 229536 Phialocephala scopiformis, a fungal endophyte of spruce producing the potent anti-insectan compound rugulosin.</title>
        <authorList>
            <consortium name="DOE Joint Genome Institute"/>
            <person name="Walker A.K."/>
            <person name="Frasz S.L."/>
            <person name="Seifert K.A."/>
            <person name="Miller J.D."/>
            <person name="Mondo S.J."/>
            <person name="Labutti K."/>
            <person name="Lipzen A."/>
            <person name="Dockter R."/>
            <person name="Kennedy M."/>
            <person name="Grigoriev I.V."/>
            <person name="Spatafora J.W."/>
        </authorList>
    </citation>
    <scope>NUCLEOTIDE SEQUENCE [LARGE SCALE GENOMIC DNA]</scope>
    <source>
        <strain evidence="2 3">CBS 120377</strain>
    </source>
</reference>
<organism evidence="2 3">
    <name type="scientific">Mollisia scopiformis</name>
    <name type="common">Conifer needle endophyte fungus</name>
    <name type="synonym">Phialocephala scopiformis</name>
    <dbReference type="NCBI Taxonomy" id="149040"/>
    <lineage>
        <taxon>Eukaryota</taxon>
        <taxon>Fungi</taxon>
        <taxon>Dikarya</taxon>
        <taxon>Ascomycota</taxon>
        <taxon>Pezizomycotina</taxon>
        <taxon>Leotiomycetes</taxon>
        <taxon>Helotiales</taxon>
        <taxon>Mollisiaceae</taxon>
        <taxon>Mollisia</taxon>
    </lineage>
</organism>
<feature type="transmembrane region" description="Helical" evidence="1">
    <location>
        <begin position="386"/>
        <end position="407"/>
    </location>
</feature>
<sequence>MQQGNYTSLTRAFPRLSNLTQSTGRNPFLGGQDFTHCCLLAVNQSLSVVNGFIVENTPSFIEATVEELLSATANSQFPCGAAFNGNKLGAPVVQVPGSWLERECPGWQISSSLNQSQWITPFVGFLLPAVVFCLSVPRRRKVTIYEKLFSPVLSRPNGWIFAPFGMIMAVISSILDTIIWLSMCFAFASPMLLSGFYEAYLDSLLLHFIHEQSKARMLTLDMKVRLLFVVLCGNLDLDPDLDSKDTLQVLHNHQSDSEHWPNYERNPISGPFNNNSAWTHIEYMIQPVRTYRDMAFLTPRQWPMHDIKCGIQGCIRYDCLEVPLPRTPDTLRQIAQMKTRLRTMLACQPSFGASVGAPVAFFLGAFVFTIAVTLNSHGDHDTSIEIAFGMWFMLIPHEAIVSGLLLAGNNPNTLEGMLAHDIEGLGDIYSEAERRNPFNEYFALAYQSRYRPKWLWSRGRSKRDWIDKVWTNYWYKDGPEPYVPICPSTSAKDLKKETSMGLKGWATILALSIMLLETPYVLAFMTAFYTPKVGFSCRTLTFTSHAINQIFLMCLWFWAWSGAPETCPRYLSFLSFLKKGSWLDRSGFYTPTTTYLAWRSPKTRFTMRSVWAVIWFGAATVLGLSTVFVTIGGTFMQLIGVYRSDFCDFNELEWTRPHGNVLIVISTNTALDIKDASQYWMSTGITATVFLAVVCFGGWWYQRRLQALFQNVVSDLDNLEYERADIVTTSSKLKRGQRSVRASTR</sequence>
<dbReference type="Proteomes" id="UP000070700">
    <property type="component" value="Unassembled WGS sequence"/>
</dbReference>